<protein>
    <submittedName>
        <fullName evidence="10">Cysteine/glutathione ABC transporter ATP-binding protein/permease CydC</fullName>
    </submittedName>
</protein>
<reference evidence="10 11" key="1">
    <citation type="submission" date="2024-09" db="EMBL/GenBank/DDBJ databases">
        <authorList>
            <person name="Sun Q."/>
            <person name="Mori K."/>
        </authorList>
    </citation>
    <scope>NUCLEOTIDE SEQUENCE [LARGE SCALE GENOMIC DNA]</scope>
    <source>
        <strain evidence="10 11">CCM 8545</strain>
    </source>
</reference>
<dbReference type="Pfam" id="PF00005">
    <property type="entry name" value="ABC_tran"/>
    <property type="match status" value="1"/>
</dbReference>
<evidence type="ECO:0000256" key="4">
    <source>
        <dbReference type="ARBA" id="ARBA00022840"/>
    </source>
</evidence>
<evidence type="ECO:0000256" key="3">
    <source>
        <dbReference type="ARBA" id="ARBA00022741"/>
    </source>
</evidence>
<feature type="transmembrane region" description="Helical" evidence="7">
    <location>
        <begin position="42"/>
        <end position="67"/>
    </location>
</feature>
<dbReference type="NCBIfam" id="TIGR02868">
    <property type="entry name" value="CydC"/>
    <property type="match status" value="1"/>
</dbReference>
<keyword evidence="5 7" id="KW-1133">Transmembrane helix</keyword>
<dbReference type="InterPro" id="IPR003439">
    <property type="entry name" value="ABC_transporter-like_ATP-bd"/>
</dbReference>
<comment type="caution">
    <text evidence="10">The sequence shown here is derived from an EMBL/GenBank/DDBJ whole genome shotgun (WGS) entry which is preliminary data.</text>
</comment>
<name>A0ABV6C920_9GAMM</name>
<dbReference type="InterPro" id="IPR017871">
    <property type="entry name" value="ABC_transporter-like_CS"/>
</dbReference>
<dbReference type="CDD" id="cd03228">
    <property type="entry name" value="ABCC_MRP_Like"/>
    <property type="match status" value="1"/>
</dbReference>
<evidence type="ECO:0000256" key="6">
    <source>
        <dbReference type="ARBA" id="ARBA00023136"/>
    </source>
</evidence>
<evidence type="ECO:0000256" key="1">
    <source>
        <dbReference type="ARBA" id="ARBA00004651"/>
    </source>
</evidence>
<dbReference type="PANTHER" id="PTHR43394:SF1">
    <property type="entry name" value="ATP-BINDING CASSETTE SUB-FAMILY B MEMBER 10, MITOCHONDRIAL"/>
    <property type="match status" value="1"/>
</dbReference>
<dbReference type="InterPro" id="IPR011527">
    <property type="entry name" value="ABC1_TM_dom"/>
</dbReference>
<evidence type="ECO:0000256" key="5">
    <source>
        <dbReference type="ARBA" id="ARBA00022989"/>
    </source>
</evidence>
<dbReference type="InterPro" id="IPR039421">
    <property type="entry name" value="Type_1_exporter"/>
</dbReference>
<dbReference type="InterPro" id="IPR003593">
    <property type="entry name" value="AAA+_ATPase"/>
</dbReference>
<feature type="transmembrane region" description="Helical" evidence="7">
    <location>
        <begin position="241"/>
        <end position="266"/>
    </location>
</feature>
<dbReference type="InterPro" id="IPR036640">
    <property type="entry name" value="ABC1_TM_sf"/>
</dbReference>
<feature type="transmembrane region" description="Helical" evidence="7">
    <location>
        <begin position="15"/>
        <end position="36"/>
    </location>
</feature>
<feature type="domain" description="ABC transporter" evidence="8">
    <location>
        <begin position="368"/>
        <end position="589"/>
    </location>
</feature>
<keyword evidence="4 10" id="KW-0067">ATP-binding</keyword>
<sequence>MFKALFPYIKLYKSYLGWVILGLLLAIITIFSGIGLLTLSGWFLASSAIAGIVVFTTFNYLLPAAFVRGLAISRTAFRYFERIVSHEATFRLLAKLRVSVFKMIFPRQHALSQSYRQADVLNRLISDVETLDNLYLRVITPFISAFVVICFMTLVLSFFNVSLALLLGAVLLLILIVFPPVFYYKSNPLGDEVVLLKSNYRDEFNRFLTGQTLYLIYAKWHHQANKLDNIDSKRMLIEKKLSLYQQLSSAGILILSGLTVCIMIYFSGIWINEQNVTELFKKVVLDSLSQEETYTNQVIFPAMAALFVFATLAAFEMLVPISHAFVHLGSVVSSANRLNEINNIQPIVKFDSKASVFEKKLTTLKNIISLESVSFTYPNQSYRVIYKASFDILPNQKVAITGHTGAGKSTLFHLLTRAYSQHEGVIKLFEEDIKQYNEKSLRESISVIPQTIYLFNDSLRDNLMLAYNQSYVNETSNELDDQLKSVLDKVGLSYLHHNEGLEQIMGDGGRQLSGGELRRIGIARALLHNAPVWLFDEPTEGLDPNTEEQIMSLIFHLSIDKTLLMITHKIKSLSKFDRVLSVENGQWTIN</sequence>
<dbReference type="GO" id="GO:0005524">
    <property type="term" value="F:ATP binding"/>
    <property type="evidence" value="ECO:0007669"/>
    <property type="project" value="UniProtKB-KW"/>
</dbReference>
<dbReference type="InterPro" id="IPR014223">
    <property type="entry name" value="ABC_CydC/D"/>
</dbReference>
<keyword evidence="3" id="KW-0547">Nucleotide-binding</keyword>
<dbReference type="RefSeq" id="WP_385876567.1">
    <property type="nucleotide sequence ID" value="NZ_JBHLXE010000048.1"/>
</dbReference>
<dbReference type="CDD" id="cd18585">
    <property type="entry name" value="ABC_6TM_CydC"/>
    <property type="match status" value="1"/>
</dbReference>
<dbReference type="NCBIfam" id="NF008364">
    <property type="entry name" value="PRK11160.1"/>
    <property type="match status" value="1"/>
</dbReference>
<feature type="domain" description="ABC transmembrane type-1" evidence="9">
    <location>
        <begin position="20"/>
        <end position="330"/>
    </location>
</feature>
<dbReference type="PROSITE" id="PS50929">
    <property type="entry name" value="ABC_TM1F"/>
    <property type="match status" value="1"/>
</dbReference>
<dbReference type="Proteomes" id="UP001589758">
    <property type="component" value="Unassembled WGS sequence"/>
</dbReference>
<comment type="subcellular location">
    <subcellularLocation>
        <location evidence="1">Cell membrane</location>
        <topology evidence="1">Multi-pass membrane protein</topology>
    </subcellularLocation>
</comment>
<evidence type="ECO:0000259" key="8">
    <source>
        <dbReference type="PROSITE" id="PS50893"/>
    </source>
</evidence>
<feature type="transmembrane region" description="Helical" evidence="7">
    <location>
        <begin position="134"/>
        <end position="156"/>
    </location>
</feature>
<dbReference type="PROSITE" id="PS00211">
    <property type="entry name" value="ABC_TRANSPORTER_1"/>
    <property type="match status" value="1"/>
</dbReference>
<evidence type="ECO:0000313" key="10">
    <source>
        <dbReference type="EMBL" id="MFC0179465.1"/>
    </source>
</evidence>
<evidence type="ECO:0000256" key="2">
    <source>
        <dbReference type="ARBA" id="ARBA00022692"/>
    </source>
</evidence>
<keyword evidence="2 7" id="KW-0812">Transmembrane</keyword>
<dbReference type="PANTHER" id="PTHR43394">
    <property type="entry name" value="ATP-DEPENDENT PERMEASE MDL1, MITOCHONDRIAL"/>
    <property type="match status" value="1"/>
</dbReference>
<evidence type="ECO:0000256" key="7">
    <source>
        <dbReference type="SAM" id="Phobius"/>
    </source>
</evidence>
<feature type="transmembrane region" description="Helical" evidence="7">
    <location>
        <begin position="298"/>
        <end position="319"/>
    </location>
</feature>
<feature type="transmembrane region" description="Helical" evidence="7">
    <location>
        <begin position="163"/>
        <end position="184"/>
    </location>
</feature>
<keyword evidence="11" id="KW-1185">Reference proteome</keyword>
<proteinExistence type="predicted"/>
<evidence type="ECO:0000313" key="11">
    <source>
        <dbReference type="Proteomes" id="UP001589758"/>
    </source>
</evidence>
<dbReference type="Gene3D" id="3.40.50.300">
    <property type="entry name" value="P-loop containing nucleotide triphosphate hydrolases"/>
    <property type="match status" value="1"/>
</dbReference>
<dbReference type="Gene3D" id="1.20.1560.10">
    <property type="entry name" value="ABC transporter type 1, transmembrane domain"/>
    <property type="match status" value="1"/>
</dbReference>
<organism evidence="10 11">
    <name type="scientific">Thorsellia kenyensis</name>
    <dbReference type="NCBI Taxonomy" id="1549888"/>
    <lineage>
        <taxon>Bacteria</taxon>
        <taxon>Pseudomonadati</taxon>
        <taxon>Pseudomonadota</taxon>
        <taxon>Gammaproteobacteria</taxon>
        <taxon>Enterobacterales</taxon>
        <taxon>Thorselliaceae</taxon>
        <taxon>Thorsellia</taxon>
    </lineage>
</organism>
<dbReference type="SUPFAM" id="SSF52540">
    <property type="entry name" value="P-loop containing nucleoside triphosphate hydrolases"/>
    <property type="match status" value="1"/>
</dbReference>
<keyword evidence="6 7" id="KW-0472">Membrane</keyword>
<dbReference type="PROSITE" id="PS50893">
    <property type="entry name" value="ABC_TRANSPORTER_2"/>
    <property type="match status" value="1"/>
</dbReference>
<dbReference type="SUPFAM" id="SSF90123">
    <property type="entry name" value="ABC transporter transmembrane region"/>
    <property type="match status" value="1"/>
</dbReference>
<dbReference type="SMART" id="SM00382">
    <property type="entry name" value="AAA"/>
    <property type="match status" value="1"/>
</dbReference>
<gene>
    <name evidence="10" type="primary">cydC</name>
    <name evidence="10" type="ORF">ACFFIT_05060</name>
</gene>
<dbReference type="EMBL" id="JBHLXE010000048">
    <property type="protein sequence ID" value="MFC0179465.1"/>
    <property type="molecule type" value="Genomic_DNA"/>
</dbReference>
<accession>A0ABV6C920</accession>
<dbReference type="InterPro" id="IPR027417">
    <property type="entry name" value="P-loop_NTPase"/>
</dbReference>
<evidence type="ECO:0000259" key="9">
    <source>
        <dbReference type="PROSITE" id="PS50929"/>
    </source>
</evidence>